<dbReference type="EMBL" id="CM000880">
    <property type="protein sequence ID" value="PNT74502.1"/>
    <property type="molecule type" value="Genomic_DNA"/>
</dbReference>
<accession>A0A2K2DJP9</accession>
<reference evidence="1 2" key="1">
    <citation type="journal article" date="2010" name="Nature">
        <title>Genome sequencing and analysis of the model grass Brachypodium distachyon.</title>
        <authorList>
            <consortium name="International Brachypodium Initiative"/>
        </authorList>
    </citation>
    <scope>NUCLEOTIDE SEQUENCE [LARGE SCALE GENOMIC DNA]</scope>
    <source>
        <strain evidence="1 2">Bd21</strain>
    </source>
</reference>
<evidence type="ECO:0000313" key="2">
    <source>
        <dbReference type="EnsemblPlants" id="PNT74502"/>
    </source>
</evidence>
<protein>
    <submittedName>
        <fullName evidence="1 2">Uncharacterized protein</fullName>
    </submittedName>
</protein>
<reference evidence="1" key="2">
    <citation type="submission" date="2017-06" db="EMBL/GenBank/DDBJ databases">
        <title>WGS assembly of Brachypodium distachyon.</title>
        <authorList>
            <consortium name="The International Brachypodium Initiative"/>
            <person name="Lucas S."/>
            <person name="Harmon-Smith M."/>
            <person name="Lail K."/>
            <person name="Tice H."/>
            <person name="Grimwood J."/>
            <person name="Bruce D."/>
            <person name="Barry K."/>
            <person name="Shu S."/>
            <person name="Lindquist E."/>
            <person name="Wang M."/>
            <person name="Pitluck S."/>
            <person name="Vogel J.P."/>
            <person name="Garvin D.F."/>
            <person name="Mockler T.C."/>
            <person name="Schmutz J."/>
            <person name="Rokhsar D."/>
            <person name="Bevan M.W."/>
        </authorList>
    </citation>
    <scope>NUCLEOTIDE SEQUENCE</scope>
    <source>
        <strain evidence="1">Bd21</strain>
    </source>
</reference>
<evidence type="ECO:0000313" key="1">
    <source>
        <dbReference type="EMBL" id="PNT74502.1"/>
    </source>
</evidence>
<dbReference type="Proteomes" id="UP000008810">
    <property type="component" value="Chromosome 1"/>
</dbReference>
<sequence length="79" mass="8762">MIVQPDDLEANHRLCNDLQQVFVQPRSKFPIHPTTHEVGSTERLSSRQRARFGTNSGVARASLMVGAACLTSCCEPEHK</sequence>
<organism evidence="1">
    <name type="scientific">Brachypodium distachyon</name>
    <name type="common">Purple false brome</name>
    <name type="synonym">Trachynia distachya</name>
    <dbReference type="NCBI Taxonomy" id="15368"/>
    <lineage>
        <taxon>Eukaryota</taxon>
        <taxon>Viridiplantae</taxon>
        <taxon>Streptophyta</taxon>
        <taxon>Embryophyta</taxon>
        <taxon>Tracheophyta</taxon>
        <taxon>Spermatophyta</taxon>
        <taxon>Magnoliopsida</taxon>
        <taxon>Liliopsida</taxon>
        <taxon>Poales</taxon>
        <taxon>Poaceae</taxon>
        <taxon>BOP clade</taxon>
        <taxon>Pooideae</taxon>
        <taxon>Stipodae</taxon>
        <taxon>Brachypodieae</taxon>
        <taxon>Brachypodium</taxon>
    </lineage>
</organism>
<dbReference type="AlphaFoldDB" id="A0A2K2DJP9"/>
<dbReference type="Gramene" id="PNT74502">
    <property type="protein sequence ID" value="PNT74502"/>
    <property type="gene ID" value="BRADI_1g15805v3"/>
</dbReference>
<reference evidence="2" key="3">
    <citation type="submission" date="2018-08" db="UniProtKB">
        <authorList>
            <consortium name="EnsemblPlants"/>
        </authorList>
    </citation>
    <scope>IDENTIFICATION</scope>
    <source>
        <strain evidence="2">cv. Bd21</strain>
    </source>
</reference>
<gene>
    <name evidence="1" type="ORF">BRADI_1g15805v3</name>
</gene>
<evidence type="ECO:0000313" key="3">
    <source>
        <dbReference type="Proteomes" id="UP000008810"/>
    </source>
</evidence>
<name>A0A2K2DJP9_BRADI</name>
<proteinExistence type="predicted"/>
<dbReference type="EnsemblPlants" id="PNT74502">
    <property type="protein sequence ID" value="PNT74502"/>
    <property type="gene ID" value="BRADI_1g15805v3"/>
</dbReference>
<dbReference type="InParanoid" id="A0A2K2DJP9"/>
<keyword evidence="3" id="KW-1185">Reference proteome</keyword>